<sequence>MIIIVLGVPFLLGLFALSALLGKQAAQYSLWEKLALAFSIGLGLLAILMYALSLAKLPLNLPVIGTAVFIIIALISIYLIASKTFCLSVSEMKSAFIFKDLKFNWFESLLLGLIGLKVIYAFFTALAKPLVDVDAFLYYSIVGKGIYYTGNFFDPYLKQFLSDKPPLPFLMQGWAFIGLGRIDDALFKIITPALFLCLIIIFYSALKRFFLRWFSLLFTFLLATLPFLLYHIGTAYSDFPVTFYYSVGTFYLFLFLKEFDQEKETNGTFLPLALIFLALSIWAKKAGLILTAIDIFILFIFLFNLKNALTKRTLRSLALGLSLLFLLAIPVLVQGGFRTTIGILTSLSSHRPAATAIDTFQPTPGLFERTSTIMFTFSRKLFLYADWHLLWPLFIFSLIFFFRQAFSPPLVYLLIITILGLLSVFVQFESGGTFRWLLDGTLLDRLVMTTAPSSLLFSAYAFGFNRSTSIPDNLKTKPATAKK</sequence>
<feature type="transmembrane region" description="Helical" evidence="1">
    <location>
        <begin position="239"/>
        <end position="256"/>
    </location>
</feature>
<evidence type="ECO:0000313" key="2">
    <source>
        <dbReference type="EMBL" id="OGB90213.1"/>
    </source>
</evidence>
<name>A0A1F4Q2E1_UNCSA</name>
<feature type="transmembrane region" description="Helical" evidence="1">
    <location>
        <begin position="317"/>
        <end position="337"/>
    </location>
</feature>
<accession>A0A1F4Q2E1</accession>
<feature type="transmembrane region" description="Helical" evidence="1">
    <location>
        <begin position="381"/>
        <end position="402"/>
    </location>
</feature>
<evidence type="ECO:0008006" key="4">
    <source>
        <dbReference type="Google" id="ProtNLM"/>
    </source>
</evidence>
<evidence type="ECO:0000256" key="1">
    <source>
        <dbReference type="SAM" id="Phobius"/>
    </source>
</evidence>
<keyword evidence="1" id="KW-1133">Transmembrane helix</keyword>
<keyword evidence="1" id="KW-0812">Transmembrane</keyword>
<gene>
    <name evidence="2" type="ORF">A2625_02665</name>
</gene>
<feature type="transmembrane region" description="Helical" evidence="1">
    <location>
        <begin position="185"/>
        <end position="206"/>
    </location>
</feature>
<feature type="transmembrane region" description="Helical" evidence="1">
    <location>
        <begin position="59"/>
        <end position="81"/>
    </location>
</feature>
<protein>
    <recommendedName>
        <fullName evidence="4">Glycosyltransferase RgtA/B/C/D-like domain-containing protein</fullName>
    </recommendedName>
</protein>
<feature type="transmembrane region" description="Helical" evidence="1">
    <location>
        <begin position="289"/>
        <end position="305"/>
    </location>
</feature>
<feature type="transmembrane region" description="Helical" evidence="1">
    <location>
        <begin position="101"/>
        <end position="123"/>
    </location>
</feature>
<dbReference type="AlphaFoldDB" id="A0A1F4Q2E1"/>
<proteinExistence type="predicted"/>
<evidence type="ECO:0000313" key="3">
    <source>
        <dbReference type="Proteomes" id="UP000178724"/>
    </source>
</evidence>
<feature type="transmembrane region" description="Helical" evidence="1">
    <location>
        <begin position="35"/>
        <end position="52"/>
    </location>
</feature>
<dbReference type="EMBL" id="METM01000013">
    <property type="protein sequence ID" value="OGB90213.1"/>
    <property type="molecule type" value="Genomic_DNA"/>
</dbReference>
<reference evidence="2 3" key="1">
    <citation type="journal article" date="2016" name="Nat. Commun.">
        <title>Thousands of microbial genomes shed light on interconnected biogeochemical processes in an aquifer system.</title>
        <authorList>
            <person name="Anantharaman K."/>
            <person name="Brown C.T."/>
            <person name="Hug L.A."/>
            <person name="Sharon I."/>
            <person name="Castelle C.J."/>
            <person name="Probst A.J."/>
            <person name="Thomas B.C."/>
            <person name="Singh A."/>
            <person name="Wilkins M.J."/>
            <person name="Karaoz U."/>
            <person name="Brodie E.L."/>
            <person name="Williams K.H."/>
            <person name="Hubbard S.S."/>
            <person name="Banfield J.F."/>
        </authorList>
    </citation>
    <scope>NUCLEOTIDE SEQUENCE [LARGE SCALE GENOMIC DNA]</scope>
</reference>
<feature type="transmembrane region" description="Helical" evidence="1">
    <location>
        <begin position="213"/>
        <end position="233"/>
    </location>
</feature>
<feature type="transmembrane region" description="Helical" evidence="1">
    <location>
        <begin position="409"/>
        <end position="426"/>
    </location>
</feature>
<feature type="transmembrane region" description="Helical" evidence="1">
    <location>
        <begin position="446"/>
        <end position="465"/>
    </location>
</feature>
<dbReference type="Proteomes" id="UP000178724">
    <property type="component" value="Unassembled WGS sequence"/>
</dbReference>
<keyword evidence="1" id="KW-0472">Membrane</keyword>
<feature type="transmembrane region" description="Helical" evidence="1">
    <location>
        <begin position="268"/>
        <end position="283"/>
    </location>
</feature>
<comment type="caution">
    <text evidence="2">The sequence shown here is derived from an EMBL/GenBank/DDBJ whole genome shotgun (WGS) entry which is preliminary data.</text>
</comment>
<organism evidence="2 3">
    <name type="scientific">candidate division WOR-1 bacterium RIFCSPHIGHO2_01_FULL_53_15</name>
    <dbReference type="NCBI Taxonomy" id="1802564"/>
    <lineage>
        <taxon>Bacteria</taxon>
        <taxon>Bacillati</taxon>
        <taxon>Saganbacteria</taxon>
    </lineage>
</organism>